<dbReference type="InterPro" id="IPR009057">
    <property type="entry name" value="Homeodomain-like_sf"/>
</dbReference>
<sequence>MTVSSKNCVNINSKITSINIVIVKIVMVLTIVAETAPLDTNADGVVRVGKTRVTLDTVVAVFKQGVTAEEIVYRFPSLKLADVYATIGFYLNHQQEVEAYLRQRQKQSQEIRKVNESRFDSQGLRDRLLARRVERSSK</sequence>
<dbReference type="Proteomes" id="UP000282574">
    <property type="component" value="Unassembled WGS sequence"/>
</dbReference>
<dbReference type="Gene3D" id="1.10.10.10">
    <property type="entry name" value="Winged helix-like DNA-binding domain superfamily/Winged helix DNA-binding domain"/>
    <property type="match status" value="1"/>
</dbReference>
<dbReference type="AlphaFoldDB" id="A0AB37UNJ5"/>
<evidence type="ECO:0008006" key="4">
    <source>
        <dbReference type="Google" id="ProtNLM"/>
    </source>
</evidence>
<proteinExistence type="predicted"/>
<organism evidence="2 3">
    <name type="scientific">Chroococcidiopsis cubana SAG 39.79</name>
    <dbReference type="NCBI Taxonomy" id="388085"/>
    <lineage>
        <taxon>Bacteria</taxon>
        <taxon>Bacillati</taxon>
        <taxon>Cyanobacteriota</taxon>
        <taxon>Cyanophyceae</taxon>
        <taxon>Chroococcidiopsidales</taxon>
        <taxon>Chroococcidiopsidaceae</taxon>
        <taxon>Chroococcidiopsis</taxon>
    </lineage>
</organism>
<reference evidence="2 3" key="1">
    <citation type="journal article" date="2019" name="Genome Biol. Evol.">
        <title>Day and night: Metabolic profiles and evolutionary relationships of six axenic non-marine cyanobacteria.</title>
        <authorList>
            <person name="Will S.E."/>
            <person name="Henke P."/>
            <person name="Boedeker C."/>
            <person name="Huang S."/>
            <person name="Brinkmann H."/>
            <person name="Rohde M."/>
            <person name="Jarek M."/>
            <person name="Friedl T."/>
            <person name="Seufert S."/>
            <person name="Schumacher M."/>
            <person name="Overmann J."/>
            <person name="Neumann-Schaal M."/>
            <person name="Petersen J."/>
        </authorList>
    </citation>
    <scope>NUCLEOTIDE SEQUENCE [LARGE SCALE GENOMIC DNA]</scope>
    <source>
        <strain evidence="2 3">SAG 39.79</strain>
    </source>
</reference>
<dbReference type="PANTHER" id="PTHR34849">
    <property type="entry name" value="SSL5025 PROTEIN"/>
    <property type="match status" value="1"/>
</dbReference>
<dbReference type="Pfam" id="PF04255">
    <property type="entry name" value="DUF433"/>
    <property type="match status" value="1"/>
</dbReference>
<dbReference type="PANTHER" id="PTHR34849:SF1">
    <property type="entry name" value="SLR0770 PROTEIN"/>
    <property type="match status" value="1"/>
</dbReference>
<dbReference type="InterPro" id="IPR007367">
    <property type="entry name" value="DUF433"/>
</dbReference>
<dbReference type="InterPro" id="IPR036388">
    <property type="entry name" value="WH-like_DNA-bd_sf"/>
</dbReference>
<gene>
    <name evidence="2" type="ORF">DSM107010_17830</name>
</gene>
<accession>A0AB37UNJ5</accession>
<evidence type="ECO:0000313" key="3">
    <source>
        <dbReference type="Proteomes" id="UP000282574"/>
    </source>
</evidence>
<comment type="caution">
    <text evidence="2">The sequence shown here is derived from an EMBL/GenBank/DDBJ whole genome shotgun (WGS) entry which is preliminary data.</text>
</comment>
<keyword evidence="1" id="KW-0175">Coiled coil</keyword>
<evidence type="ECO:0000256" key="1">
    <source>
        <dbReference type="SAM" id="Coils"/>
    </source>
</evidence>
<name>A0AB37UNJ5_9CYAN</name>
<dbReference type="SUPFAM" id="SSF46689">
    <property type="entry name" value="Homeodomain-like"/>
    <property type="match status" value="1"/>
</dbReference>
<protein>
    <recommendedName>
        <fullName evidence="4">DUF433 domain-containing protein</fullName>
    </recommendedName>
</protein>
<keyword evidence="3" id="KW-1185">Reference proteome</keyword>
<evidence type="ECO:0000313" key="2">
    <source>
        <dbReference type="EMBL" id="RUT12938.1"/>
    </source>
</evidence>
<dbReference type="EMBL" id="RSCK01000010">
    <property type="protein sequence ID" value="RUT12938.1"/>
    <property type="molecule type" value="Genomic_DNA"/>
</dbReference>
<feature type="coiled-coil region" evidence="1">
    <location>
        <begin position="90"/>
        <end position="117"/>
    </location>
</feature>